<dbReference type="InterPro" id="IPR052374">
    <property type="entry name" value="SERAC1"/>
</dbReference>
<dbReference type="Gene3D" id="3.40.50.1820">
    <property type="entry name" value="alpha/beta hydrolase"/>
    <property type="match status" value="1"/>
</dbReference>
<dbReference type="GO" id="GO:0005739">
    <property type="term" value="C:mitochondrion"/>
    <property type="evidence" value="ECO:0007669"/>
    <property type="project" value="UniProtKB-SubCell"/>
</dbReference>
<dbReference type="GO" id="GO:0008654">
    <property type="term" value="P:phospholipid biosynthetic process"/>
    <property type="evidence" value="ECO:0007669"/>
    <property type="project" value="UniProtKB-KW"/>
</dbReference>
<dbReference type="PANTHER" id="PTHR48182">
    <property type="entry name" value="PROTEIN SERAC1"/>
    <property type="match status" value="1"/>
</dbReference>
<evidence type="ECO:0000256" key="10">
    <source>
        <dbReference type="ARBA" id="ARBA00023136"/>
    </source>
</evidence>
<dbReference type="SUPFAM" id="SSF48371">
    <property type="entry name" value="ARM repeat"/>
    <property type="match status" value="1"/>
</dbReference>
<evidence type="ECO:0000256" key="15">
    <source>
        <dbReference type="ARBA" id="ARBA00041701"/>
    </source>
</evidence>
<evidence type="ECO:0000256" key="6">
    <source>
        <dbReference type="ARBA" id="ARBA00022824"/>
    </source>
</evidence>
<dbReference type="EMBL" id="KI913126">
    <property type="protein sequence ID" value="ETV80234.1"/>
    <property type="molecule type" value="Genomic_DNA"/>
</dbReference>
<evidence type="ECO:0000256" key="3">
    <source>
        <dbReference type="ARBA" id="ARBA00004240"/>
    </source>
</evidence>
<protein>
    <recommendedName>
        <fullName evidence="14">Protein SERAC1</fullName>
    </recommendedName>
    <alternativeName>
        <fullName evidence="15">Serine active site-containing protein 1</fullName>
    </alternativeName>
</protein>
<organism evidence="16">
    <name type="scientific">Aphanomyces astaci</name>
    <name type="common">Crayfish plague agent</name>
    <dbReference type="NCBI Taxonomy" id="112090"/>
    <lineage>
        <taxon>Eukaryota</taxon>
        <taxon>Sar</taxon>
        <taxon>Stramenopiles</taxon>
        <taxon>Oomycota</taxon>
        <taxon>Saprolegniomycetes</taxon>
        <taxon>Saprolegniales</taxon>
        <taxon>Verrucalvaceae</taxon>
        <taxon>Aphanomyces</taxon>
    </lineage>
</organism>
<name>W4GMH7_APHAT</name>
<evidence type="ECO:0000256" key="8">
    <source>
        <dbReference type="ARBA" id="ARBA00023098"/>
    </source>
</evidence>
<dbReference type="OrthoDB" id="5086500at2759"/>
<proteinExistence type="inferred from homology"/>
<evidence type="ECO:0000256" key="12">
    <source>
        <dbReference type="ARBA" id="ARBA00023264"/>
    </source>
</evidence>
<dbReference type="InterPro" id="IPR011989">
    <property type="entry name" value="ARM-like"/>
</dbReference>
<evidence type="ECO:0000256" key="13">
    <source>
        <dbReference type="ARBA" id="ARBA00038024"/>
    </source>
</evidence>
<keyword evidence="9" id="KW-0496">Mitochondrion</keyword>
<dbReference type="Gene3D" id="1.25.10.10">
    <property type="entry name" value="Leucine-rich Repeat Variant"/>
    <property type="match status" value="2"/>
</dbReference>
<keyword evidence="12" id="KW-1208">Phospholipid metabolism</keyword>
<evidence type="ECO:0000256" key="9">
    <source>
        <dbReference type="ARBA" id="ARBA00023128"/>
    </source>
</evidence>
<evidence type="ECO:0000313" key="16">
    <source>
        <dbReference type="EMBL" id="ETV80234.1"/>
    </source>
</evidence>
<keyword evidence="10" id="KW-0472">Membrane</keyword>
<dbReference type="InterPro" id="IPR016024">
    <property type="entry name" value="ARM-type_fold"/>
</dbReference>
<dbReference type="GO" id="GO:0005783">
    <property type="term" value="C:endoplasmic reticulum"/>
    <property type="evidence" value="ECO:0007669"/>
    <property type="project" value="UniProtKB-SubCell"/>
</dbReference>
<evidence type="ECO:0000256" key="14">
    <source>
        <dbReference type="ARBA" id="ARBA00040991"/>
    </source>
</evidence>
<keyword evidence="7" id="KW-1133">Transmembrane helix</keyword>
<evidence type="ECO:0000256" key="2">
    <source>
        <dbReference type="ARBA" id="ARBA00004173"/>
    </source>
</evidence>
<dbReference type="PANTHER" id="PTHR48182:SF2">
    <property type="entry name" value="PROTEIN SERAC1"/>
    <property type="match status" value="1"/>
</dbReference>
<keyword evidence="6" id="KW-0256">Endoplasmic reticulum</keyword>
<keyword evidence="4" id="KW-0444">Lipid biosynthesis</keyword>
<evidence type="ECO:0000256" key="7">
    <source>
        <dbReference type="ARBA" id="ARBA00022989"/>
    </source>
</evidence>
<comment type="similarity">
    <text evidence="13">Belongs to the SERAC1 family.</text>
</comment>
<dbReference type="GO" id="GO:0016020">
    <property type="term" value="C:membrane"/>
    <property type="evidence" value="ECO:0007669"/>
    <property type="project" value="UniProtKB-SubCell"/>
</dbReference>
<dbReference type="InterPro" id="IPR029058">
    <property type="entry name" value="AB_hydrolase_fold"/>
</dbReference>
<evidence type="ECO:0000256" key="11">
    <source>
        <dbReference type="ARBA" id="ARBA00023209"/>
    </source>
</evidence>
<accession>W4GMH7</accession>
<comment type="subcellular location">
    <subcellularLocation>
        <location evidence="3">Endoplasmic reticulum</location>
    </subcellularLocation>
    <subcellularLocation>
        <location evidence="1">Membrane</location>
        <topology evidence="1">Single-pass membrane protein</topology>
    </subcellularLocation>
    <subcellularLocation>
        <location evidence="2">Mitochondrion</location>
    </subcellularLocation>
</comment>
<gene>
    <name evidence="16" type="ORF">H257_06580</name>
</gene>
<dbReference type="AlphaFoldDB" id="W4GMH7"/>
<evidence type="ECO:0000256" key="4">
    <source>
        <dbReference type="ARBA" id="ARBA00022516"/>
    </source>
</evidence>
<dbReference type="RefSeq" id="XP_009830158.1">
    <property type="nucleotide sequence ID" value="XM_009831856.1"/>
</dbReference>
<dbReference type="VEuPathDB" id="FungiDB:H257_06580"/>
<reference evidence="16" key="1">
    <citation type="submission" date="2013-12" db="EMBL/GenBank/DDBJ databases">
        <title>The Genome Sequence of Aphanomyces astaci APO3.</title>
        <authorList>
            <consortium name="The Broad Institute Genomics Platform"/>
            <person name="Russ C."/>
            <person name="Tyler B."/>
            <person name="van West P."/>
            <person name="Dieguez-Uribeondo J."/>
            <person name="Young S.K."/>
            <person name="Zeng Q."/>
            <person name="Gargeya S."/>
            <person name="Fitzgerald M."/>
            <person name="Abouelleil A."/>
            <person name="Alvarado L."/>
            <person name="Chapman S.B."/>
            <person name="Gainer-Dewar J."/>
            <person name="Goldberg J."/>
            <person name="Griggs A."/>
            <person name="Gujja S."/>
            <person name="Hansen M."/>
            <person name="Howarth C."/>
            <person name="Imamovic A."/>
            <person name="Ireland A."/>
            <person name="Larimer J."/>
            <person name="McCowan C."/>
            <person name="Murphy C."/>
            <person name="Pearson M."/>
            <person name="Poon T.W."/>
            <person name="Priest M."/>
            <person name="Roberts A."/>
            <person name="Saif S."/>
            <person name="Shea T."/>
            <person name="Sykes S."/>
            <person name="Wortman J."/>
            <person name="Nusbaum C."/>
            <person name="Birren B."/>
        </authorList>
    </citation>
    <scope>NUCLEOTIDE SEQUENCE [LARGE SCALE GENOMIC DNA]</scope>
    <source>
        <strain evidence="16">APO3</strain>
    </source>
</reference>
<keyword evidence="5" id="KW-0812">Transmembrane</keyword>
<sequence length="967" mass="104833">MRPVPATAQRLAKAATTLLHQGGALSQHARALSSVAATKETDVSTPSRRWAAIAAVLVGGAALGAYTVASSDENVRSLHALLSLGKVLSDIHGASDALDTATHNLPDAGANLDERASSILVAIAKEQVFRQAVVDHGGMAVLMDTCMHTTEPKLQERIVQAIAALAITTGADDVLVDIEKSSHLLLQLSPAIVHRQPHDPKPVAISSLDLVQLEAAFTRIREKCSSPDSPLRPVYNANATDAIMDRLCKVIVGSTSIDFKLFSMWAMRALLNHLEGHNPDLFHAVGAHLNFHLSSALFAMTTQQQPSPLLKLHAAALLGAMMRSTLHPVAPKFWCHQVAMWARDTSPDMQLLSAQCLELLAQQVPEDLLRSTTAHDALLHLARITRDGGNANGTDARNSPSRSSDMAIQIHVSSAVHALADVLQTELHTTVETPMAKVLGHLDDILPDVNEYDILPKYGWVDVLAEWSVSAHPVVSAHAVQSLVHLALQPRPDHRGHLVLQAWMVSLLRHLATSKATSLESRRAVANVESLANMTSDQPPGHLHVPYRSQVIENGLAALAVLVNDDAAAGRAFVTHGGLNLVAVTAIKSSSKAIKSQCARVIANLAVHHRNIHRQLEDVLGGALFSQELLHWAEESNVVVRSSYFRATANLAASSSVSTTVESPPVYYKDGLYPIVPRSAIANYNNHSTTNTPPIDVVFVHGLRGHPFGTWRTDMGVSGTDVDMLERSTMWPEAFLMRDLHPDSRLVTMGYDAGMSKWSSPWRALTLDERAQVMLDALNAARIGANDRPVIFITHSMGGLLVRRDPHEVKEMLWRAEVGGQELARRTAGVVFMAVPHLGANLAKLNNDALRKLIQAHPATKDLNANNARLMALNAAFERLHIPSLSLGEGAPAPLGLGVNHLIVKPESADPHIHLSTFHEIPHAHHMDICKPPTPTDPRYTLVREFIATHVLPSQRHDDDKTGEVEV</sequence>
<keyword evidence="11" id="KW-0594">Phospholipid biosynthesis</keyword>
<dbReference type="GeneID" id="20808576"/>
<evidence type="ECO:0000256" key="5">
    <source>
        <dbReference type="ARBA" id="ARBA00022692"/>
    </source>
</evidence>
<dbReference type="SUPFAM" id="SSF53474">
    <property type="entry name" value="alpha/beta-Hydrolases"/>
    <property type="match status" value="1"/>
</dbReference>
<evidence type="ECO:0000256" key="1">
    <source>
        <dbReference type="ARBA" id="ARBA00004167"/>
    </source>
</evidence>
<keyword evidence="8" id="KW-0443">Lipid metabolism</keyword>